<dbReference type="PANTHER" id="PTHR46211:SF1">
    <property type="entry name" value="GLYCEROPHOSPHODIESTER PHOSPHODIESTERASE, CYTOPLASMIC"/>
    <property type="match status" value="1"/>
</dbReference>
<dbReference type="Proteomes" id="UP001155220">
    <property type="component" value="Unassembled WGS sequence"/>
</dbReference>
<sequence>MTARYSGPLDWLIERPIAHRGLHDGNRTVAENSIPAARAAVASGWAIECDVQLSADGTPYIFHDDTLGRLTGRESAFRATPDTAIRELGLAATGAGIPTVAAFLEMVDGRVPVVMELKGCDPAHDEGYFARLGPILEAYAGKLALMSFDPWLIGQMLQARPNRPIGLTAEGTRPEVLAVHRQVYACGCDFCSYNVHHLPNAFVEWVRGERSAPVISWTVRTVDDAERSREHCDQMTFEGFAPHH</sequence>
<keyword evidence="3" id="KW-1185">Reference proteome</keyword>
<gene>
    <name evidence="2" type="ORF">MJ956_05545</name>
</gene>
<evidence type="ECO:0000259" key="1">
    <source>
        <dbReference type="PROSITE" id="PS51704"/>
    </source>
</evidence>
<dbReference type="EMBL" id="JALHBS010000031">
    <property type="protein sequence ID" value="MCP3054608.1"/>
    <property type="molecule type" value="Genomic_DNA"/>
</dbReference>
<reference evidence="2" key="1">
    <citation type="submission" date="2022-03" db="EMBL/GenBank/DDBJ databases">
        <title>Aurantimonas Liuensis sp. Nov., isolated from the hadal seawater of the Mariana Trench.</title>
        <authorList>
            <person name="Liu R."/>
        </authorList>
    </citation>
    <scope>NUCLEOTIDE SEQUENCE</scope>
    <source>
        <strain evidence="2">LRZ36</strain>
    </source>
</reference>
<dbReference type="PANTHER" id="PTHR46211">
    <property type="entry name" value="GLYCEROPHOSPHORYL DIESTER PHOSPHODIESTERASE"/>
    <property type="match status" value="1"/>
</dbReference>
<dbReference type="Pfam" id="PF03009">
    <property type="entry name" value="GDPD"/>
    <property type="match status" value="1"/>
</dbReference>
<dbReference type="InterPro" id="IPR030395">
    <property type="entry name" value="GP_PDE_dom"/>
</dbReference>
<name>A0A9X2KDP7_9HYPH</name>
<accession>A0A9X2KDP7</accession>
<feature type="domain" description="GP-PDE" evidence="1">
    <location>
        <begin position="14"/>
        <end position="244"/>
    </location>
</feature>
<dbReference type="AlphaFoldDB" id="A0A9X2KDP7"/>
<dbReference type="SUPFAM" id="SSF51695">
    <property type="entry name" value="PLC-like phosphodiesterases"/>
    <property type="match status" value="1"/>
</dbReference>
<evidence type="ECO:0000313" key="2">
    <source>
        <dbReference type="EMBL" id="MCP3054608.1"/>
    </source>
</evidence>
<comment type="caution">
    <text evidence="2">The sequence shown here is derived from an EMBL/GenBank/DDBJ whole genome shotgun (WGS) entry which is preliminary data.</text>
</comment>
<dbReference type="GO" id="GO:0008081">
    <property type="term" value="F:phosphoric diester hydrolase activity"/>
    <property type="evidence" value="ECO:0007669"/>
    <property type="project" value="InterPro"/>
</dbReference>
<dbReference type="RefSeq" id="WP_253963480.1">
    <property type="nucleotide sequence ID" value="NZ_JALHBS010000031.1"/>
</dbReference>
<evidence type="ECO:0000313" key="3">
    <source>
        <dbReference type="Proteomes" id="UP001155220"/>
    </source>
</evidence>
<dbReference type="InterPro" id="IPR017946">
    <property type="entry name" value="PLC-like_Pdiesterase_TIM-brl"/>
</dbReference>
<dbReference type="PROSITE" id="PS51704">
    <property type="entry name" value="GP_PDE"/>
    <property type="match status" value="1"/>
</dbReference>
<organism evidence="2 3">
    <name type="scientific">Aurantimonas marianensis</name>
    <dbReference type="NCBI Taxonomy" id="2920428"/>
    <lineage>
        <taxon>Bacteria</taxon>
        <taxon>Pseudomonadati</taxon>
        <taxon>Pseudomonadota</taxon>
        <taxon>Alphaproteobacteria</taxon>
        <taxon>Hyphomicrobiales</taxon>
        <taxon>Aurantimonadaceae</taxon>
        <taxon>Aurantimonas</taxon>
    </lineage>
</organism>
<dbReference type="Gene3D" id="3.20.20.190">
    <property type="entry name" value="Phosphatidylinositol (PI) phosphodiesterase"/>
    <property type="match status" value="1"/>
</dbReference>
<proteinExistence type="predicted"/>
<dbReference type="GO" id="GO:0006629">
    <property type="term" value="P:lipid metabolic process"/>
    <property type="evidence" value="ECO:0007669"/>
    <property type="project" value="InterPro"/>
</dbReference>
<protein>
    <submittedName>
        <fullName evidence="2">Glycerophosphodiester phosphodiesterase</fullName>
    </submittedName>
</protein>